<dbReference type="EMBL" id="CP029556">
    <property type="protein sequence ID" value="AXA83698.1"/>
    <property type="molecule type" value="Genomic_DNA"/>
</dbReference>
<evidence type="ECO:0000313" key="1">
    <source>
        <dbReference type="EMBL" id="AXA83698.1"/>
    </source>
</evidence>
<accession>A0A344J3T8</accession>
<sequence length="72" mass="7876">MQSCPALPFLRDSSAAALIADGDNTAQMYHDCRDGKNSLISAVKEWEKTAWQWYCDAVKRAGLKVGECPAGK</sequence>
<gene>
    <name evidence="1" type="ORF">DCD74_02420</name>
</gene>
<dbReference type="KEGG" id="lue:DCD74_02420"/>
<evidence type="ECO:0000313" key="2">
    <source>
        <dbReference type="Proteomes" id="UP000251842"/>
    </source>
</evidence>
<dbReference type="OrthoDB" id="9795242at2"/>
<protein>
    <submittedName>
        <fullName evidence="1">Uncharacterized protein</fullName>
    </submittedName>
</protein>
<reference evidence="2" key="1">
    <citation type="submission" date="2018-05" db="EMBL/GenBank/DDBJ databases">
        <title>Luteimonas pekinense sp. nov., isolated from human Meibomian gland secretions, Beijing, China.</title>
        <authorList>
            <person name="Wen T."/>
            <person name="Bai H."/>
            <person name="Lv H."/>
        </authorList>
    </citation>
    <scope>NUCLEOTIDE SEQUENCE [LARGE SCALE GENOMIC DNA]</scope>
    <source>
        <strain evidence="2">83-4</strain>
    </source>
</reference>
<dbReference type="AlphaFoldDB" id="A0A344J3T8"/>
<keyword evidence="2" id="KW-1185">Reference proteome</keyword>
<dbReference type="Proteomes" id="UP000251842">
    <property type="component" value="Chromosome"/>
</dbReference>
<name>A0A344J3T8_9GAMM</name>
<organism evidence="1 2">
    <name type="scientific">Solilutibacter oculi</name>
    <dbReference type="NCBI Taxonomy" id="2698682"/>
    <lineage>
        <taxon>Bacteria</taxon>
        <taxon>Pseudomonadati</taxon>
        <taxon>Pseudomonadota</taxon>
        <taxon>Gammaproteobacteria</taxon>
        <taxon>Lysobacterales</taxon>
        <taxon>Lysobacteraceae</taxon>
        <taxon>Solilutibacter</taxon>
    </lineage>
</organism>
<proteinExistence type="predicted"/>